<evidence type="ECO:0000256" key="2">
    <source>
        <dbReference type="ARBA" id="ARBA00022737"/>
    </source>
</evidence>
<evidence type="ECO:0000256" key="4">
    <source>
        <dbReference type="HAMAP-Rule" id="MF_01698"/>
    </source>
</evidence>
<dbReference type="EMBL" id="CP034170">
    <property type="protein sequence ID" value="AZI59043.1"/>
    <property type="molecule type" value="Genomic_DNA"/>
</dbReference>
<feature type="binding site" evidence="4">
    <location>
        <position position="174"/>
    </location>
    <ligand>
        <name>1D-myo-inositol 2-(L-cysteinylamino)-2-deoxy-alpha-D-glucopyranoside</name>
        <dbReference type="ChEBI" id="CHEBI:58887"/>
    </ligand>
</feature>
<accession>A0A3G8ZP57</accession>
<dbReference type="EC" id="2.3.1.189" evidence="4"/>
<reference evidence="6 7" key="1">
    <citation type="submission" date="2018-11" db="EMBL/GenBank/DDBJ databases">
        <authorList>
            <person name="Da X."/>
        </authorList>
    </citation>
    <scope>NUCLEOTIDE SEQUENCE [LARGE SCALE GENOMIC DNA]</scope>
    <source>
        <strain evidence="6 7">S14-144</strain>
    </source>
</reference>
<comment type="catalytic activity">
    <reaction evidence="4">
        <text>1D-myo-inositol 2-(L-cysteinylamino)-2-deoxy-alpha-D-glucopyranoside + acetyl-CoA = mycothiol + CoA + H(+)</text>
        <dbReference type="Rhea" id="RHEA:26172"/>
        <dbReference type="ChEBI" id="CHEBI:15378"/>
        <dbReference type="ChEBI" id="CHEBI:16768"/>
        <dbReference type="ChEBI" id="CHEBI:57287"/>
        <dbReference type="ChEBI" id="CHEBI:57288"/>
        <dbReference type="ChEBI" id="CHEBI:58887"/>
        <dbReference type="EC" id="2.3.1.189"/>
    </reaction>
</comment>
<feature type="binding site" evidence="4">
    <location>
        <position position="232"/>
    </location>
    <ligand>
        <name>1D-myo-inositol 2-(L-cysteinylamino)-2-deoxy-alpha-D-glucopyranoside</name>
        <dbReference type="ChEBI" id="CHEBI:58887"/>
    </ligand>
</feature>
<dbReference type="PANTHER" id="PTHR43617">
    <property type="entry name" value="L-AMINO ACID N-ACETYLTRANSFERASE"/>
    <property type="match status" value="1"/>
</dbReference>
<dbReference type="RefSeq" id="WP_124799947.1">
    <property type="nucleotide sequence ID" value="NZ_CP034170.1"/>
</dbReference>
<dbReference type="PANTHER" id="PTHR43617:SF31">
    <property type="entry name" value="MYCOTHIOL ACETYLTRANSFERASE"/>
    <property type="match status" value="1"/>
</dbReference>
<sequence length="299" mass="32428">MNFELTPWQAALSDEEQVEVLGLVKRSTIADGVAPFSGHILDAFDRDSGSESDAYLLAFSEEELAGIAVLHAGDPAEVAVDPLYRRCGLGSSLLAAVLVAQPDVWAHGDLVAASELASKLSLTPTRELLQLRRPAAPVADAVWPQGVSVRTFVVGQDEEAFLGVNARAFSWHPEQGRLDLAGLQAEQAEPWFDPAGFFLAVDESDRILGFHWTKVHGVDPTPGTGPVRSVGEVYVLAVDPESPVRGLGTPLTLAGLAYLERKNLHCTSLYVEGNNDKAIHLYEKLGFQRYLRDVVYSRV</sequence>
<dbReference type="CDD" id="cd04301">
    <property type="entry name" value="NAT_SF"/>
    <property type="match status" value="1"/>
</dbReference>
<feature type="binding site" evidence="4">
    <location>
        <position position="270"/>
    </location>
    <ligand>
        <name>1D-myo-inositol 2-(L-cysteinylamino)-2-deoxy-alpha-D-glucopyranoside</name>
        <dbReference type="ChEBI" id="CHEBI:58887"/>
    </ligand>
</feature>
<comment type="similarity">
    <text evidence="4">Belongs to the acetyltransferase family. MshD subfamily.</text>
</comment>
<proteinExistence type="inferred from homology"/>
<gene>
    <name evidence="4 6" type="primary">mshD</name>
    <name evidence="6" type="ORF">EH165_13725</name>
</gene>
<feature type="binding site" evidence="4">
    <location>
        <position position="214"/>
    </location>
    <ligand>
        <name>1D-myo-inositol 2-(L-cysteinylamino)-2-deoxy-alpha-D-glucopyranoside</name>
        <dbReference type="ChEBI" id="CHEBI:58887"/>
    </ligand>
</feature>
<dbReference type="AlphaFoldDB" id="A0A3G8ZP57"/>
<feature type="binding site" evidence="4">
    <location>
        <begin position="78"/>
        <end position="80"/>
    </location>
    <ligand>
        <name>acetyl-CoA</name>
        <dbReference type="ChEBI" id="CHEBI:57288"/>
        <label>1</label>
    </ligand>
</feature>
<dbReference type="SUPFAM" id="SSF55729">
    <property type="entry name" value="Acyl-CoA N-acyltransferases (Nat)"/>
    <property type="match status" value="2"/>
</dbReference>
<dbReference type="InterPro" id="IPR016181">
    <property type="entry name" value="Acyl_CoA_acyltransferase"/>
</dbReference>
<evidence type="ECO:0000259" key="5">
    <source>
        <dbReference type="PROSITE" id="PS51186"/>
    </source>
</evidence>
<comment type="function">
    <text evidence="4">Catalyzes the transfer of acetyl from acetyl-CoA to desacetylmycothiol (Cys-GlcN-Ins) to form mycothiol.</text>
</comment>
<dbReference type="OrthoDB" id="3208058at2"/>
<reference evidence="6 7" key="2">
    <citation type="submission" date="2018-12" db="EMBL/GenBank/DDBJ databases">
        <title>Nakamurella antarcticus sp. nov., isolated from Antarctica South Shetland Islands soil.</title>
        <authorList>
            <person name="Peng F."/>
        </authorList>
    </citation>
    <scope>NUCLEOTIDE SEQUENCE [LARGE SCALE GENOMIC DNA]</scope>
    <source>
        <strain evidence="6 7">S14-144</strain>
    </source>
</reference>
<evidence type="ECO:0000313" key="7">
    <source>
        <dbReference type="Proteomes" id="UP000268084"/>
    </source>
</evidence>
<keyword evidence="1 4" id="KW-0808">Transferase</keyword>
<dbReference type="GO" id="GO:0010125">
    <property type="term" value="P:mycothiol biosynthetic process"/>
    <property type="evidence" value="ECO:0007669"/>
    <property type="project" value="UniProtKB-UniRule"/>
</dbReference>
<keyword evidence="7" id="KW-1185">Reference proteome</keyword>
<feature type="binding site" evidence="4">
    <location>
        <begin position="236"/>
        <end position="238"/>
    </location>
    <ligand>
        <name>acetyl-CoA</name>
        <dbReference type="ChEBI" id="CHEBI:57288"/>
        <label>2</label>
    </ligand>
</feature>
<feature type="domain" description="N-acetyltransferase" evidence="5">
    <location>
        <begin position="147"/>
        <end position="299"/>
    </location>
</feature>
<organism evidence="6 7">
    <name type="scientific">Nakamurella antarctica</name>
    <dbReference type="NCBI Taxonomy" id="1902245"/>
    <lineage>
        <taxon>Bacteria</taxon>
        <taxon>Bacillati</taxon>
        <taxon>Actinomycetota</taxon>
        <taxon>Actinomycetes</taxon>
        <taxon>Nakamurellales</taxon>
        <taxon>Nakamurellaceae</taxon>
        <taxon>Nakamurella</taxon>
    </lineage>
</organism>
<dbReference type="GO" id="GO:0008999">
    <property type="term" value="F:protein-N-terminal-alanine acetyltransferase activity"/>
    <property type="evidence" value="ECO:0007669"/>
    <property type="project" value="TreeGrafter"/>
</dbReference>
<dbReference type="Gene3D" id="3.40.630.30">
    <property type="match status" value="1"/>
</dbReference>
<keyword evidence="3 4" id="KW-0012">Acyltransferase</keyword>
<comment type="subunit">
    <text evidence="4">Monomer.</text>
</comment>
<dbReference type="HAMAP" id="MF_01698">
    <property type="entry name" value="MshD"/>
    <property type="match status" value="1"/>
</dbReference>
<evidence type="ECO:0000313" key="6">
    <source>
        <dbReference type="EMBL" id="AZI59043.1"/>
    </source>
</evidence>
<name>A0A3G8ZP57_9ACTN</name>
<evidence type="ECO:0000256" key="1">
    <source>
        <dbReference type="ARBA" id="ARBA00022679"/>
    </source>
</evidence>
<dbReference type="PROSITE" id="PS51186">
    <property type="entry name" value="GNAT"/>
    <property type="match status" value="1"/>
</dbReference>
<comment type="caution">
    <text evidence="4">Lacks conserved residue(s) required for the propagation of feature annotation.</text>
</comment>
<keyword evidence="2 4" id="KW-0677">Repeat</keyword>
<dbReference type="InterPro" id="IPR017813">
    <property type="entry name" value="Mycothiol_AcTrfase"/>
</dbReference>
<dbReference type="KEGG" id="nak:EH165_13725"/>
<dbReference type="Proteomes" id="UP000268084">
    <property type="component" value="Chromosome"/>
</dbReference>
<dbReference type="Pfam" id="PF00583">
    <property type="entry name" value="Acetyltransf_1"/>
    <property type="match status" value="2"/>
</dbReference>
<protein>
    <recommendedName>
        <fullName evidence="4">Mycothiol acetyltransferase</fullName>
        <shortName evidence="4">MSH acetyltransferase</shortName>
        <ecNumber evidence="4">2.3.1.189</ecNumber>
    </recommendedName>
    <alternativeName>
        <fullName evidence="4">Mycothiol synthase</fullName>
    </alternativeName>
</protein>
<dbReference type="InterPro" id="IPR050276">
    <property type="entry name" value="MshD_Acetyltransferase"/>
</dbReference>
<dbReference type="NCBIfam" id="TIGR03448">
    <property type="entry name" value="mycothiol_MshD"/>
    <property type="match status" value="1"/>
</dbReference>
<dbReference type="PIRSF" id="PIRSF021524">
    <property type="entry name" value="MSH_acetyltransferase"/>
    <property type="match status" value="1"/>
</dbReference>
<dbReference type="GO" id="GO:0035447">
    <property type="term" value="F:mycothiol synthase activity"/>
    <property type="evidence" value="ECO:0007669"/>
    <property type="project" value="UniProtKB-UniRule"/>
</dbReference>
<dbReference type="InterPro" id="IPR000182">
    <property type="entry name" value="GNAT_dom"/>
</dbReference>
<feature type="binding site" evidence="4">
    <location>
        <begin position="275"/>
        <end position="280"/>
    </location>
    <ligand>
        <name>acetyl-CoA</name>
        <dbReference type="ChEBI" id="CHEBI:57288"/>
        <label>2</label>
    </ligand>
</feature>
<evidence type="ECO:0000256" key="3">
    <source>
        <dbReference type="ARBA" id="ARBA00023315"/>
    </source>
</evidence>